<dbReference type="EC" id="4.99.1.11" evidence="6"/>
<dbReference type="PANTHER" id="PTHR33542">
    <property type="entry name" value="SIROHYDROCHLORIN FERROCHELATASE, CHLOROPLASTIC"/>
    <property type="match status" value="1"/>
</dbReference>
<dbReference type="NCBIfam" id="NF033198">
    <property type="entry name" value="F430_CfbA"/>
    <property type="match status" value="1"/>
</dbReference>
<keyword evidence="4 6" id="KW-0456">Lyase</keyword>
<evidence type="ECO:0000256" key="4">
    <source>
        <dbReference type="ARBA" id="ARBA00023239"/>
    </source>
</evidence>
<keyword evidence="5 6" id="KW-0170">Cobalt</keyword>
<comment type="pathway">
    <text evidence="6">Cofactor biosynthesis; adenosylcobalamin biosynthesis; cob(II)yrinate a,c-diamide from sirohydrochlorin (anaerobic route): step 1/10.</text>
</comment>
<keyword evidence="6" id="KW-0484">Methanogenesis</keyword>
<organism evidence="8 9">
    <name type="scientific">Methanobrevibacter curvatus</name>
    <dbReference type="NCBI Taxonomy" id="49547"/>
    <lineage>
        <taxon>Archaea</taxon>
        <taxon>Methanobacteriati</taxon>
        <taxon>Methanobacteriota</taxon>
        <taxon>Methanomada group</taxon>
        <taxon>Methanobacteria</taxon>
        <taxon>Methanobacteriales</taxon>
        <taxon>Methanobacteriaceae</taxon>
        <taxon>Methanobrevibacter</taxon>
    </lineage>
</organism>
<sequence length="161" mass="17906">MSNDVNTDNNNIETAVLLISHGSRLPYGKEVINDLADMYRKISDYKVGVGYMEIAQPDISTAIDDLVKGTNINRIIAVPVFLAHGVHTKRDIPSILGLPVEKENKESNKHHHNHNHSHSHSHGHSHEVNKVNFDGEIVYTEPLGADPLVLEIIKKRVADAE</sequence>
<protein>
    <recommendedName>
        <fullName evidence="6">Sirohydrochlorin cobaltochelatase</fullName>
        <ecNumber evidence="6">4.99.1.3</ecNumber>
    </recommendedName>
    <alternativeName>
        <fullName evidence="6">CbiXS</fullName>
    </alternativeName>
    <alternativeName>
        <fullName evidence="6">Sirohydrochlorin nickelchelatase</fullName>
        <ecNumber evidence="6">4.99.1.11</ecNumber>
    </alternativeName>
</protein>
<dbReference type="AlphaFoldDB" id="A0A165ZR53"/>
<dbReference type="PATRIC" id="fig|49547.3.peg.1680"/>
<dbReference type="UniPathway" id="UPA00148">
    <property type="reaction ID" value="UER00223"/>
</dbReference>
<dbReference type="Proteomes" id="UP000077245">
    <property type="component" value="Unassembled WGS sequence"/>
</dbReference>
<keyword evidence="1 6" id="KW-0169">Cobalamin biosynthesis</keyword>
<evidence type="ECO:0000256" key="6">
    <source>
        <dbReference type="HAMAP-Rule" id="MF_00785"/>
    </source>
</evidence>
<feature type="binding site" evidence="6">
    <location>
        <position position="87"/>
    </location>
    <ligand>
        <name>Ni(2+)</name>
        <dbReference type="ChEBI" id="CHEBI:49786"/>
    </ligand>
</feature>
<name>A0A165ZR53_9EURY</name>
<evidence type="ECO:0000313" key="8">
    <source>
        <dbReference type="EMBL" id="KZX11058.1"/>
    </source>
</evidence>
<dbReference type="GO" id="GO:0015948">
    <property type="term" value="P:methanogenesis"/>
    <property type="evidence" value="ECO:0007669"/>
    <property type="project" value="UniProtKB-KW"/>
</dbReference>
<dbReference type="EMBL" id="LWMV01000196">
    <property type="protein sequence ID" value="KZX11058.1"/>
    <property type="molecule type" value="Genomic_DNA"/>
</dbReference>
<comment type="similarity">
    <text evidence="6">Belongs to the CbiX family. CbiXS subfamily.</text>
</comment>
<evidence type="ECO:0000256" key="1">
    <source>
        <dbReference type="ARBA" id="ARBA00022573"/>
    </source>
</evidence>
<feature type="binding site" evidence="6">
    <location>
        <position position="56"/>
    </location>
    <ligand>
        <name>substrate</name>
    </ligand>
</feature>
<feature type="binding site" evidence="6">
    <location>
        <position position="21"/>
    </location>
    <ligand>
        <name>Co(2+)</name>
        <dbReference type="ChEBI" id="CHEBI:48828"/>
    </ligand>
</feature>
<comment type="caution">
    <text evidence="8">The sequence shown here is derived from an EMBL/GenBank/DDBJ whole genome shotgun (WGS) entry which is preliminary data.</text>
</comment>
<evidence type="ECO:0000313" key="9">
    <source>
        <dbReference type="Proteomes" id="UP000077245"/>
    </source>
</evidence>
<dbReference type="RefSeq" id="WP_067092311.1">
    <property type="nucleotide sequence ID" value="NZ_LWMV01000196.1"/>
</dbReference>
<comment type="subunit">
    <text evidence="6">Homotetramer; dimer of dimers.</text>
</comment>
<dbReference type="InterPro" id="IPR002762">
    <property type="entry name" value="CbiX-like"/>
</dbReference>
<comment type="catalytic activity">
    <reaction evidence="6">
        <text>Co-sirohydrochlorin + 2 H(+) = sirohydrochlorin + Co(2+)</text>
        <dbReference type="Rhea" id="RHEA:15893"/>
        <dbReference type="ChEBI" id="CHEBI:15378"/>
        <dbReference type="ChEBI" id="CHEBI:48828"/>
        <dbReference type="ChEBI" id="CHEBI:58351"/>
        <dbReference type="ChEBI" id="CHEBI:60049"/>
        <dbReference type="EC" id="4.99.1.3"/>
    </reaction>
</comment>
<proteinExistence type="inferred from homology"/>
<keyword evidence="2 6" id="KW-0533">Nickel</keyword>
<reference evidence="8 9" key="1">
    <citation type="submission" date="2016-04" db="EMBL/GenBank/DDBJ databases">
        <title>Genome sequence of Methanobrevibacter curvatus DSM 11111.</title>
        <authorList>
            <person name="Poehlein A."/>
            <person name="Seedorf H."/>
            <person name="Daniel R."/>
        </authorList>
    </citation>
    <scope>NUCLEOTIDE SEQUENCE [LARGE SCALE GENOMIC DNA]</scope>
    <source>
        <strain evidence="8 9">DSM 11111</strain>
    </source>
</reference>
<dbReference type="PANTHER" id="PTHR33542:SF3">
    <property type="entry name" value="SIROHYDROCHLORIN FERROCHELATASE, CHLOROPLASTIC"/>
    <property type="match status" value="1"/>
</dbReference>
<dbReference type="Pfam" id="PF01903">
    <property type="entry name" value="CbiX"/>
    <property type="match status" value="1"/>
</dbReference>
<comment type="catalytic activity">
    <reaction evidence="6">
        <text>Ni-sirohydrochlorin + 2 H(+) = sirohydrochlorin + Ni(2+)</text>
        <dbReference type="Rhea" id="RHEA:52796"/>
        <dbReference type="ChEBI" id="CHEBI:15378"/>
        <dbReference type="ChEBI" id="CHEBI:49786"/>
        <dbReference type="ChEBI" id="CHEBI:58351"/>
        <dbReference type="ChEBI" id="CHEBI:136841"/>
        <dbReference type="EC" id="4.99.1.11"/>
    </reaction>
</comment>
<evidence type="ECO:0000256" key="5">
    <source>
        <dbReference type="ARBA" id="ARBA00023285"/>
    </source>
</evidence>
<accession>A0A165ZR53</accession>
<dbReference type="InterPro" id="IPR050963">
    <property type="entry name" value="Sirohydro_Cobaltochel/CbiX"/>
</dbReference>
<dbReference type="GO" id="GO:0050897">
    <property type="term" value="F:cobalt ion binding"/>
    <property type="evidence" value="ECO:0007669"/>
    <property type="project" value="UniProtKB-UniRule"/>
</dbReference>
<feature type="region of interest" description="Disordered" evidence="7">
    <location>
        <begin position="105"/>
        <end position="127"/>
    </location>
</feature>
<dbReference type="HAMAP" id="MF_00785">
    <property type="entry name" value="CbiX"/>
    <property type="match status" value="1"/>
</dbReference>
<keyword evidence="3 6" id="KW-0479">Metal-binding</keyword>
<dbReference type="NCBIfam" id="NF002090">
    <property type="entry name" value="PRK00923.1"/>
    <property type="match status" value="1"/>
</dbReference>
<evidence type="ECO:0000256" key="7">
    <source>
        <dbReference type="SAM" id="MobiDB-lite"/>
    </source>
</evidence>
<feature type="binding site" evidence="6">
    <location>
        <position position="87"/>
    </location>
    <ligand>
        <name>Co(2+)</name>
        <dbReference type="ChEBI" id="CHEBI:48828"/>
    </ligand>
</feature>
<dbReference type="InterPro" id="IPR023652">
    <property type="entry name" value="SiroHydchlorin_Cochelatase"/>
</dbReference>
<feature type="binding site" evidence="6">
    <location>
        <position position="21"/>
    </location>
    <ligand>
        <name>Ni(2+)</name>
        <dbReference type="ChEBI" id="CHEBI:49786"/>
    </ligand>
</feature>
<dbReference type="CDD" id="cd03416">
    <property type="entry name" value="CbiX_SirB_N"/>
    <property type="match status" value="1"/>
</dbReference>
<dbReference type="STRING" id="49547.MBCUR_15730"/>
<dbReference type="OrthoDB" id="11653at2157"/>
<comment type="function">
    <text evidence="6">Catalyzes the insertion of Co(2+) into sirohydrochlorin as part of the anaerobic pathway to cobalamin biosynthesis. Involved in the biosynthesis of the unique nickel-containing tetrapyrrole coenzyme F430, the prosthetic group of methyl-coenzyme M reductase (MCR), which plays a key role in methanogenesis and anaerobic methane oxidation. Catalyzes the insertion of Ni(2+) into sirohydrochlorin to yield Ni-sirohydrochlorin.</text>
</comment>
<dbReference type="GO" id="GO:0016852">
    <property type="term" value="F:sirohydrochlorin cobaltochelatase activity"/>
    <property type="evidence" value="ECO:0007669"/>
    <property type="project" value="UniProtKB-UniRule"/>
</dbReference>
<dbReference type="GO" id="GO:0019251">
    <property type="term" value="P:anaerobic cobalamin biosynthetic process"/>
    <property type="evidence" value="ECO:0007669"/>
    <property type="project" value="UniProtKB-UniRule"/>
</dbReference>
<evidence type="ECO:0000256" key="2">
    <source>
        <dbReference type="ARBA" id="ARBA00022596"/>
    </source>
</evidence>
<feature type="binding site" evidence="6">
    <location>
        <begin position="82"/>
        <end position="87"/>
    </location>
    <ligand>
        <name>substrate</name>
    </ligand>
</feature>
<gene>
    <name evidence="6" type="primary">cbiX</name>
    <name evidence="6" type="synonym">cfbA</name>
    <name evidence="8" type="ORF">MBCUR_15730</name>
</gene>
<dbReference type="GO" id="GO:0016151">
    <property type="term" value="F:nickel cation binding"/>
    <property type="evidence" value="ECO:0007669"/>
    <property type="project" value="UniProtKB-UniRule"/>
</dbReference>
<evidence type="ECO:0000256" key="3">
    <source>
        <dbReference type="ARBA" id="ARBA00022723"/>
    </source>
</evidence>
<dbReference type="EC" id="4.99.1.3" evidence="6"/>
<dbReference type="Gene3D" id="3.40.50.1400">
    <property type="match status" value="1"/>
</dbReference>
<dbReference type="SUPFAM" id="SSF53800">
    <property type="entry name" value="Chelatase"/>
    <property type="match status" value="1"/>
</dbReference>
<feature type="compositionally biased region" description="Basic residues" evidence="7">
    <location>
        <begin position="108"/>
        <end position="123"/>
    </location>
</feature>
<feature type="active site" description="Proton acceptor" evidence="6">
    <location>
        <position position="21"/>
    </location>
</feature>
<keyword evidence="9" id="KW-1185">Reference proteome</keyword>